<keyword evidence="3" id="KW-1185">Reference proteome</keyword>
<name>A0ABV7AJ24_9RHOB</name>
<feature type="transmembrane region" description="Helical" evidence="1">
    <location>
        <begin position="155"/>
        <end position="172"/>
    </location>
</feature>
<gene>
    <name evidence="2" type="ORF">ACFOES_14890</name>
</gene>
<feature type="transmembrane region" description="Helical" evidence="1">
    <location>
        <begin position="71"/>
        <end position="88"/>
    </location>
</feature>
<dbReference type="InterPro" id="IPR007820">
    <property type="entry name" value="AbrB_fam"/>
</dbReference>
<dbReference type="PANTHER" id="PTHR38457">
    <property type="entry name" value="REGULATOR ABRB-RELATED"/>
    <property type="match status" value="1"/>
</dbReference>
<sequence>MSPAPARLSRLPRPVRWFLLILLSTLLIAPMAAIQLPASFMLGAMIAAIALQVSGAELKLARGLLLPAEGLLGVLLAAAITPAALATFTSDAPLFLAIGLAILALSTVVSWGLLRSGRLPGSTAVWGLSPGAATVMMLMSEAFGADQRLVAFMQYLRVLIVAIVAPLIAHFWGAPGGAGPTAAAAAGAGLDWFAFGQSLAITALGIALALATRMPGGTILLPFALGGVLHAAGLVSIQLPDMLMSVCYVLLGWSVGQSFTMQALRHAVSVLPQVLGSILLMIALCIGLGALVSWGLGIDALSAYLATSPGGLSSVAIIAATSRVDLAFVIAMQTLRFVLVLLLGPPLARLLAARAA</sequence>
<comment type="caution">
    <text evidence="2">The sequence shown here is derived from an EMBL/GenBank/DDBJ whole genome shotgun (WGS) entry which is preliminary data.</text>
</comment>
<dbReference type="Proteomes" id="UP001595443">
    <property type="component" value="Unassembled WGS sequence"/>
</dbReference>
<keyword evidence="1" id="KW-1133">Transmembrane helix</keyword>
<dbReference type="InterPro" id="IPR017516">
    <property type="entry name" value="AbrB_dup"/>
</dbReference>
<organism evidence="2 3">
    <name type="scientific">Acidimangrovimonas pyrenivorans</name>
    <dbReference type="NCBI Taxonomy" id="2030798"/>
    <lineage>
        <taxon>Bacteria</taxon>
        <taxon>Pseudomonadati</taxon>
        <taxon>Pseudomonadota</taxon>
        <taxon>Alphaproteobacteria</taxon>
        <taxon>Rhodobacterales</taxon>
        <taxon>Paracoccaceae</taxon>
        <taxon>Acidimangrovimonas</taxon>
    </lineage>
</organism>
<accession>A0ABV7AJ24</accession>
<keyword evidence="1" id="KW-0472">Membrane</keyword>
<dbReference type="RefSeq" id="WP_377834101.1">
    <property type="nucleotide sequence ID" value="NZ_JBHRSK010000012.1"/>
</dbReference>
<reference evidence="3" key="1">
    <citation type="journal article" date="2019" name="Int. J. Syst. Evol. Microbiol.">
        <title>The Global Catalogue of Microorganisms (GCM) 10K type strain sequencing project: providing services to taxonomists for standard genome sequencing and annotation.</title>
        <authorList>
            <consortium name="The Broad Institute Genomics Platform"/>
            <consortium name="The Broad Institute Genome Sequencing Center for Infectious Disease"/>
            <person name="Wu L."/>
            <person name="Ma J."/>
        </authorList>
    </citation>
    <scope>NUCLEOTIDE SEQUENCE [LARGE SCALE GENOMIC DNA]</scope>
    <source>
        <strain evidence="3">KCTC 62192</strain>
    </source>
</reference>
<protein>
    <submittedName>
        <fullName evidence="2">AbrB family transcriptional regulator</fullName>
    </submittedName>
</protein>
<feature type="transmembrane region" description="Helical" evidence="1">
    <location>
        <begin position="326"/>
        <end position="344"/>
    </location>
</feature>
<feature type="transmembrane region" description="Helical" evidence="1">
    <location>
        <begin position="125"/>
        <end position="143"/>
    </location>
</feature>
<evidence type="ECO:0000313" key="3">
    <source>
        <dbReference type="Proteomes" id="UP001595443"/>
    </source>
</evidence>
<feature type="transmembrane region" description="Helical" evidence="1">
    <location>
        <begin position="301"/>
        <end position="319"/>
    </location>
</feature>
<dbReference type="Pfam" id="PF05145">
    <property type="entry name" value="AbrB"/>
    <property type="match status" value="1"/>
</dbReference>
<feature type="transmembrane region" description="Helical" evidence="1">
    <location>
        <begin position="274"/>
        <end position="295"/>
    </location>
</feature>
<proteinExistence type="predicted"/>
<evidence type="ECO:0000256" key="1">
    <source>
        <dbReference type="SAM" id="Phobius"/>
    </source>
</evidence>
<dbReference type="NCBIfam" id="TIGR03082">
    <property type="entry name" value="Gneg_AbrB_dup"/>
    <property type="match status" value="2"/>
</dbReference>
<feature type="transmembrane region" description="Helical" evidence="1">
    <location>
        <begin position="95"/>
        <end position="113"/>
    </location>
</feature>
<feature type="transmembrane region" description="Helical" evidence="1">
    <location>
        <begin position="192"/>
        <end position="212"/>
    </location>
</feature>
<dbReference type="PIRSF" id="PIRSF038991">
    <property type="entry name" value="Protein_AbrB"/>
    <property type="match status" value="1"/>
</dbReference>
<dbReference type="EMBL" id="JBHRSK010000012">
    <property type="protein sequence ID" value="MFC2969391.1"/>
    <property type="molecule type" value="Genomic_DNA"/>
</dbReference>
<keyword evidence="1" id="KW-0812">Transmembrane</keyword>
<evidence type="ECO:0000313" key="2">
    <source>
        <dbReference type="EMBL" id="MFC2969391.1"/>
    </source>
</evidence>
<dbReference type="PANTHER" id="PTHR38457:SF1">
    <property type="entry name" value="REGULATOR ABRB-RELATED"/>
    <property type="match status" value="1"/>
</dbReference>
<feature type="transmembrane region" description="Helical" evidence="1">
    <location>
        <begin position="219"/>
        <end position="237"/>
    </location>
</feature>